<dbReference type="Proteomes" id="UP000198224">
    <property type="component" value="Chromosome I"/>
</dbReference>
<evidence type="ECO:0000256" key="2">
    <source>
        <dbReference type="SAM" id="SignalP"/>
    </source>
</evidence>
<keyword evidence="2" id="KW-0732">Signal</keyword>
<dbReference type="AlphaFoldDB" id="A0A1C4XF06"/>
<protein>
    <submittedName>
        <fullName evidence="4">Electron transfer DM13</fullName>
    </submittedName>
</protein>
<reference evidence="5" key="1">
    <citation type="submission" date="2016-06" db="EMBL/GenBank/DDBJ databases">
        <authorList>
            <person name="Varghese N."/>
            <person name="Submissions Spin"/>
        </authorList>
    </citation>
    <scope>NUCLEOTIDE SEQUENCE [LARGE SCALE GENOMIC DNA]</scope>
    <source>
        <strain evidence="5">DSM 45160</strain>
    </source>
</reference>
<name>A0A1C4XF06_9ACTN</name>
<keyword evidence="1" id="KW-0472">Membrane</keyword>
<dbReference type="InterPro" id="IPR019545">
    <property type="entry name" value="DM13_domain"/>
</dbReference>
<feature type="transmembrane region" description="Helical" evidence="1">
    <location>
        <begin position="21"/>
        <end position="40"/>
    </location>
</feature>
<feature type="signal peptide" evidence="2">
    <location>
        <begin position="1"/>
        <end position="24"/>
    </location>
</feature>
<dbReference type="Pfam" id="PF10517">
    <property type="entry name" value="DM13"/>
    <property type="match status" value="1"/>
</dbReference>
<feature type="chain" id="PRO_5008707956" evidence="2">
    <location>
        <begin position="25"/>
        <end position="209"/>
    </location>
</feature>
<evidence type="ECO:0000313" key="4">
    <source>
        <dbReference type="EMBL" id="SCF06912.1"/>
    </source>
</evidence>
<accession>A0A1C4XF06</accession>
<evidence type="ECO:0000259" key="3">
    <source>
        <dbReference type="PROSITE" id="PS51549"/>
    </source>
</evidence>
<dbReference type="PROSITE" id="PS51549">
    <property type="entry name" value="DM13"/>
    <property type="match status" value="1"/>
</dbReference>
<evidence type="ECO:0000313" key="5">
    <source>
        <dbReference type="Proteomes" id="UP000198224"/>
    </source>
</evidence>
<organism evidence="4 5">
    <name type="scientific">Micromonospora chokoriensis</name>
    <dbReference type="NCBI Taxonomy" id="356851"/>
    <lineage>
        <taxon>Bacteria</taxon>
        <taxon>Bacillati</taxon>
        <taxon>Actinomycetota</taxon>
        <taxon>Actinomycetes</taxon>
        <taxon>Micromonosporales</taxon>
        <taxon>Micromonosporaceae</taxon>
        <taxon>Micromonospora</taxon>
    </lineage>
</organism>
<keyword evidence="1" id="KW-1133">Transmembrane helix</keyword>
<gene>
    <name evidence="4" type="ORF">GA0070612_3519</name>
</gene>
<proteinExistence type="predicted"/>
<evidence type="ECO:0000256" key="1">
    <source>
        <dbReference type="SAM" id="Phobius"/>
    </source>
</evidence>
<keyword evidence="1" id="KW-0812">Transmembrane</keyword>
<feature type="domain" description="DM13" evidence="3">
    <location>
        <begin position="94"/>
        <end position="207"/>
    </location>
</feature>
<dbReference type="EMBL" id="LT607409">
    <property type="protein sequence ID" value="SCF06912.1"/>
    <property type="molecule type" value="Genomic_DNA"/>
</dbReference>
<sequence>MRRRSQPYARLVGKWILRSPLARAAVAAAVVVALVALYWFQPWKLFTDTYVDDALPPAGPTPVTSAPASTAPSVTASPVAASPVASATAPAAEQVLAAGDFVTHEHETTGSAEIRRLTNGRHQLVIRDLDTSNGPDLRVWLTDQPVIRGTAGWRVFDDGKWVELARLKGNKGNQVYDLPASADPADFRSVSIWCKRFSVSFGAADLTTT</sequence>
<keyword evidence="5" id="KW-1185">Reference proteome</keyword>